<dbReference type="SUPFAM" id="SSF46689">
    <property type="entry name" value="Homeodomain-like"/>
    <property type="match status" value="1"/>
</dbReference>
<keyword evidence="3" id="KW-0812">Transmembrane</keyword>
<dbReference type="Proteomes" id="UP000257127">
    <property type="component" value="Unassembled WGS sequence"/>
</dbReference>
<dbReference type="GO" id="GO:0003700">
    <property type="term" value="F:DNA-binding transcription factor activity"/>
    <property type="evidence" value="ECO:0007669"/>
    <property type="project" value="InterPro"/>
</dbReference>
<organism evidence="5 6">
    <name type="scientific">Brumimicrobium aurantiacum</name>
    <dbReference type="NCBI Taxonomy" id="1737063"/>
    <lineage>
        <taxon>Bacteria</taxon>
        <taxon>Pseudomonadati</taxon>
        <taxon>Bacteroidota</taxon>
        <taxon>Flavobacteriia</taxon>
        <taxon>Flavobacteriales</taxon>
        <taxon>Crocinitomicaceae</taxon>
        <taxon>Brumimicrobium</taxon>
    </lineage>
</organism>
<protein>
    <recommendedName>
        <fullName evidence="4">HTH araC/xylS-type domain-containing protein</fullName>
    </recommendedName>
</protein>
<dbReference type="InterPro" id="IPR019734">
    <property type="entry name" value="TPR_rpt"/>
</dbReference>
<dbReference type="RefSeq" id="WP_116880212.1">
    <property type="nucleotide sequence ID" value="NZ_QURB01000002.1"/>
</dbReference>
<dbReference type="Gene3D" id="1.10.10.60">
    <property type="entry name" value="Homeodomain-like"/>
    <property type="match status" value="1"/>
</dbReference>
<evidence type="ECO:0000313" key="5">
    <source>
        <dbReference type="EMBL" id="RFC55232.1"/>
    </source>
</evidence>
<keyword evidence="2" id="KW-0804">Transcription</keyword>
<evidence type="ECO:0000256" key="3">
    <source>
        <dbReference type="SAM" id="Phobius"/>
    </source>
</evidence>
<sequence>MINSYRLISILLLQVIISNYTFSKDNITEAEFDSVYFHIASTSLTHNLDNALSLSDSLYKVSKKPSQQIRSLLLKAYVNENMGKIDEAVYLATKAEKKAQQKNHFDLATKAAGYISSLYQSVNLHSEAERYLLKAEQANAMLKDDEMFALRQSIILHDKAFLEIEKGNYENALKQLHLSEKMLDEYDSSYIKSYSLSTIYESFIDVNIQLENYQKAQAYVDTLKTYNETNDDAILSLLNGHIGKIALEQNNYDKSISHLNKALEYSKTSENMKFIKKTYDRLHQYFSKIKDYPNALRFQNKIDSITTLEIEQNKVITESILEKLRKEEESWSSKNKVYILIISILVILLLISVFYIKNKRLQLKSNLKKDDKEVKVEPTPTPQLKNEEVKSHGFTIPKETELRILKNLKILEENKFFLSRDVSLSATTSKLNSNTRYVSQVIRKNKNKDFTSYVNELKINYVIDLWKNDPKAINYKLSHIAELSGFTSHSNFTFVFKKLTKMTPSNCLEKIKKENLKKQSADNKEV</sequence>
<reference evidence="5 6" key="1">
    <citation type="submission" date="2018-08" db="EMBL/GenBank/DDBJ databases">
        <title>The draft genome squence of Brumimicrobium sp. N62.</title>
        <authorList>
            <person name="Du Z.-J."/>
            <person name="Luo H.-R."/>
        </authorList>
    </citation>
    <scope>NUCLEOTIDE SEQUENCE [LARGE SCALE GENOMIC DNA]</scope>
    <source>
        <strain evidence="5 6">N62</strain>
    </source>
</reference>
<proteinExistence type="predicted"/>
<dbReference type="AlphaFoldDB" id="A0A3E1F085"/>
<comment type="caution">
    <text evidence="5">The sequence shown here is derived from an EMBL/GenBank/DDBJ whole genome shotgun (WGS) entry which is preliminary data.</text>
</comment>
<evidence type="ECO:0000259" key="4">
    <source>
        <dbReference type="PROSITE" id="PS01124"/>
    </source>
</evidence>
<keyword evidence="3" id="KW-0472">Membrane</keyword>
<dbReference type="Gene3D" id="1.25.40.10">
    <property type="entry name" value="Tetratricopeptide repeat domain"/>
    <property type="match status" value="1"/>
</dbReference>
<dbReference type="PROSITE" id="PS01124">
    <property type="entry name" value="HTH_ARAC_FAMILY_2"/>
    <property type="match status" value="1"/>
</dbReference>
<keyword evidence="6" id="KW-1185">Reference proteome</keyword>
<accession>A0A3E1F085</accession>
<feature type="transmembrane region" description="Helical" evidence="3">
    <location>
        <begin position="337"/>
        <end position="356"/>
    </location>
</feature>
<dbReference type="InterPro" id="IPR018060">
    <property type="entry name" value="HTH_AraC"/>
</dbReference>
<gene>
    <name evidence="5" type="ORF">DXU93_05265</name>
</gene>
<evidence type="ECO:0000256" key="1">
    <source>
        <dbReference type="ARBA" id="ARBA00023015"/>
    </source>
</evidence>
<feature type="domain" description="HTH araC/xylS-type" evidence="4">
    <location>
        <begin position="408"/>
        <end position="510"/>
    </location>
</feature>
<dbReference type="InterPro" id="IPR011990">
    <property type="entry name" value="TPR-like_helical_dom_sf"/>
</dbReference>
<keyword evidence="1" id="KW-0805">Transcription regulation</keyword>
<dbReference type="GO" id="GO:0043565">
    <property type="term" value="F:sequence-specific DNA binding"/>
    <property type="evidence" value="ECO:0007669"/>
    <property type="project" value="InterPro"/>
</dbReference>
<dbReference type="SMART" id="SM00342">
    <property type="entry name" value="HTH_ARAC"/>
    <property type="match status" value="1"/>
</dbReference>
<dbReference type="Pfam" id="PF13181">
    <property type="entry name" value="TPR_8"/>
    <property type="match status" value="1"/>
</dbReference>
<dbReference type="SUPFAM" id="SSF48452">
    <property type="entry name" value="TPR-like"/>
    <property type="match status" value="1"/>
</dbReference>
<dbReference type="InterPro" id="IPR009057">
    <property type="entry name" value="Homeodomain-like_sf"/>
</dbReference>
<evidence type="ECO:0000256" key="2">
    <source>
        <dbReference type="ARBA" id="ARBA00023163"/>
    </source>
</evidence>
<dbReference type="OrthoDB" id="5295174at2"/>
<evidence type="ECO:0000313" key="6">
    <source>
        <dbReference type="Proteomes" id="UP000257127"/>
    </source>
</evidence>
<keyword evidence="3" id="KW-1133">Transmembrane helix</keyword>
<name>A0A3E1F085_9FLAO</name>
<dbReference type="EMBL" id="QURB01000002">
    <property type="protein sequence ID" value="RFC55232.1"/>
    <property type="molecule type" value="Genomic_DNA"/>
</dbReference>